<evidence type="ECO:0000313" key="2">
    <source>
        <dbReference type="Proteomes" id="UP001651158"/>
    </source>
</evidence>
<gene>
    <name evidence="1" type="ORF">TcWFU_007648</name>
</gene>
<name>A0ABR4QBI4_9CEST</name>
<dbReference type="EMBL" id="JAKROA010000005">
    <property type="protein sequence ID" value="KAL5107007.1"/>
    <property type="molecule type" value="Genomic_DNA"/>
</dbReference>
<keyword evidence="2" id="KW-1185">Reference proteome</keyword>
<protein>
    <submittedName>
        <fullName evidence="1">Uncharacterized protein</fullName>
    </submittedName>
</protein>
<evidence type="ECO:0000313" key="1">
    <source>
        <dbReference type="EMBL" id="KAL5107007.1"/>
    </source>
</evidence>
<proteinExistence type="predicted"/>
<accession>A0ABR4QBI4</accession>
<comment type="caution">
    <text evidence="1">The sequence shown here is derived from an EMBL/GenBank/DDBJ whole genome shotgun (WGS) entry which is preliminary data.</text>
</comment>
<dbReference type="Proteomes" id="UP001651158">
    <property type="component" value="Unassembled WGS sequence"/>
</dbReference>
<sequence>MVPSGLIISPASDITEVADSPFHYQRFPPHCSTSTFPKWSPQATFWSQSVLKHQRSLAASKGVSLHFMTGVEVGVEVGVEAGVTKVLVKRAKHWLHAHASCQPLYAHAPPRRRSQSRSNSICNKVRICCVSDALDNFPVITFSFPLLSNSVFWKIEAS</sequence>
<reference evidence="1 2" key="1">
    <citation type="journal article" date="2022" name="Front. Cell. Infect. Microbiol.">
        <title>The Genomes of Two Strains of Taenia crassiceps the Animal Model for the Study of Human Cysticercosis.</title>
        <authorList>
            <person name="Bobes R.J."/>
            <person name="Estrada K."/>
            <person name="Rios-Valencia D.G."/>
            <person name="Calderon-Gallegos A."/>
            <person name="de la Torre P."/>
            <person name="Carrero J.C."/>
            <person name="Sanchez-Flores A."/>
            <person name="Laclette J.P."/>
        </authorList>
    </citation>
    <scope>NUCLEOTIDE SEQUENCE [LARGE SCALE GENOMIC DNA]</scope>
    <source>
        <strain evidence="1">WFUcys</strain>
    </source>
</reference>
<organism evidence="1 2">
    <name type="scientific">Taenia crassiceps</name>
    <dbReference type="NCBI Taxonomy" id="6207"/>
    <lineage>
        <taxon>Eukaryota</taxon>
        <taxon>Metazoa</taxon>
        <taxon>Spiralia</taxon>
        <taxon>Lophotrochozoa</taxon>
        <taxon>Platyhelminthes</taxon>
        <taxon>Cestoda</taxon>
        <taxon>Eucestoda</taxon>
        <taxon>Cyclophyllidea</taxon>
        <taxon>Taeniidae</taxon>
        <taxon>Taenia</taxon>
    </lineage>
</organism>